<gene>
    <name evidence="1" type="ORF">GFD25_11840</name>
</gene>
<evidence type="ECO:0008006" key="3">
    <source>
        <dbReference type="Google" id="ProtNLM"/>
    </source>
</evidence>
<accession>A0A6N9Z7M4</accession>
<evidence type="ECO:0000313" key="2">
    <source>
        <dbReference type="Proteomes" id="UP000469194"/>
    </source>
</evidence>
<dbReference type="Proteomes" id="UP000469194">
    <property type="component" value="Unassembled WGS sequence"/>
</dbReference>
<dbReference type="EMBL" id="WHZW01000046">
    <property type="protein sequence ID" value="NEG90652.1"/>
    <property type="molecule type" value="Genomic_DNA"/>
</dbReference>
<organism evidence="1 2">
    <name type="scientific">Bifidobacterium aerophilum</name>
    <dbReference type="NCBI Taxonomy" id="1798155"/>
    <lineage>
        <taxon>Bacteria</taxon>
        <taxon>Bacillati</taxon>
        <taxon>Actinomycetota</taxon>
        <taxon>Actinomycetes</taxon>
        <taxon>Bifidobacteriales</taxon>
        <taxon>Bifidobacteriaceae</taxon>
        <taxon>Bifidobacterium</taxon>
    </lineage>
</organism>
<keyword evidence="2" id="KW-1185">Reference proteome</keyword>
<comment type="caution">
    <text evidence="1">The sequence shown here is derived from an EMBL/GenBank/DDBJ whole genome shotgun (WGS) entry which is preliminary data.</text>
</comment>
<name>A0A6N9Z7M4_9BIFI</name>
<dbReference type="Pfam" id="PF09355">
    <property type="entry name" value="Phage_Gp19"/>
    <property type="match status" value="1"/>
</dbReference>
<protein>
    <recommendedName>
        <fullName evidence="3">Phage protein Gp19/Gp15/Gp42</fullName>
    </recommendedName>
</protein>
<dbReference type="AlphaFoldDB" id="A0A6N9Z7M4"/>
<dbReference type="RefSeq" id="WP_163233105.1">
    <property type="nucleotide sequence ID" value="NZ_WHZW01000046.1"/>
</dbReference>
<proteinExistence type="predicted"/>
<evidence type="ECO:0000313" key="1">
    <source>
        <dbReference type="EMBL" id="NEG90652.1"/>
    </source>
</evidence>
<sequence length="134" mass="14504">MAGTYPNGDAFADVDMLEAGWHELTDEERSRAQTLLERASRIIRADCPDWRELEADNPGICGDICCEMVKRAMLSGMDGIPAGVTQANSTTGPFTDGYTFANPAGDLYMTTAEKHRLGIGRQHAFSITMCGGDP</sequence>
<dbReference type="InterPro" id="IPR018963">
    <property type="entry name" value="Mycophage_D29_Gp19"/>
</dbReference>
<reference evidence="1 2" key="1">
    <citation type="submission" date="2019-10" db="EMBL/GenBank/DDBJ databases">
        <title>Bifidobacterium from non-human primates.</title>
        <authorList>
            <person name="Modesto M."/>
        </authorList>
    </citation>
    <scope>NUCLEOTIDE SEQUENCE [LARGE SCALE GENOMIC DNA]</scope>
    <source>
        <strain evidence="1 2">TRE17</strain>
    </source>
</reference>